<dbReference type="PANTHER" id="PTHR31002">
    <property type="entry name" value="SERIPAUPERIN"/>
    <property type="match status" value="1"/>
</dbReference>
<dbReference type="EMBL" id="HE978325">
    <property type="protein sequence ID" value="CCK72713.1"/>
    <property type="molecule type" value="Genomic_DNA"/>
</dbReference>
<evidence type="ECO:0000313" key="4">
    <source>
        <dbReference type="Proteomes" id="UP000006310"/>
    </source>
</evidence>
<dbReference type="PANTHER" id="PTHR31002:SF34">
    <property type="entry name" value="CELL WALL PROTEIN CWP1-RELATED"/>
    <property type="match status" value="1"/>
</dbReference>
<evidence type="ECO:0000313" key="3">
    <source>
        <dbReference type="EMBL" id="CCK72713.1"/>
    </source>
</evidence>
<dbReference type="RefSeq" id="XP_022466958.1">
    <property type="nucleotide sequence ID" value="XM_022610687.1"/>
</dbReference>
<dbReference type="Pfam" id="PF00660">
    <property type="entry name" value="SRP1_TIP1"/>
    <property type="match status" value="1"/>
</dbReference>
<dbReference type="KEGG" id="kng:KNAG_0L00920"/>
<protein>
    <recommendedName>
        <fullName evidence="5">Temperature shock-inducible protein 1</fullName>
    </recommendedName>
</protein>
<dbReference type="OrthoDB" id="4069694at2759"/>
<accession>J7RS41</accession>
<feature type="compositionally biased region" description="Polar residues" evidence="1">
    <location>
        <begin position="210"/>
        <end position="220"/>
    </location>
</feature>
<dbReference type="eggNOG" id="ENOG502RYU4">
    <property type="taxonomic scope" value="Eukaryota"/>
</dbReference>
<dbReference type="InterPro" id="IPR050788">
    <property type="entry name" value="Yeast_SRP1/TIP1_CWP"/>
</dbReference>
<keyword evidence="4" id="KW-1185">Reference proteome</keyword>
<dbReference type="HOGENOM" id="CLU_071083_0_0_1"/>
<feature type="chain" id="PRO_5003797274" description="Temperature shock-inducible protein 1" evidence="2">
    <location>
        <begin position="19"/>
        <end position="255"/>
    </location>
</feature>
<dbReference type="GO" id="GO:0009277">
    <property type="term" value="C:fungal-type cell wall"/>
    <property type="evidence" value="ECO:0007669"/>
    <property type="project" value="TreeGrafter"/>
</dbReference>
<dbReference type="Proteomes" id="UP000006310">
    <property type="component" value="Chromosome 12"/>
</dbReference>
<dbReference type="GO" id="GO:0031505">
    <property type="term" value="P:fungal-type cell wall organization"/>
    <property type="evidence" value="ECO:0007669"/>
    <property type="project" value="TreeGrafter"/>
</dbReference>
<dbReference type="GO" id="GO:0005199">
    <property type="term" value="F:structural constituent of cell wall"/>
    <property type="evidence" value="ECO:0007669"/>
    <property type="project" value="TreeGrafter"/>
</dbReference>
<dbReference type="InterPro" id="IPR000992">
    <property type="entry name" value="SRP1_TIP1"/>
</dbReference>
<dbReference type="GeneID" id="34528487"/>
<feature type="signal peptide" evidence="2">
    <location>
        <begin position="1"/>
        <end position="18"/>
    </location>
</feature>
<evidence type="ECO:0008006" key="5">
    <source>
        <dbReference type="Google" id="ProtNLM"/>
    </source>
</evidence>
<reference evidence="4" key="2">
    <citation type="submission" date="2012-08" db="EMBL/GenBank/DDBJ databases">
        <title>Genome sequence of Kazachstania naganishii.</title>
        <authorList>
            <person name="Gordon J.L."/>
            <person name="Armisen D."/>
            <person name="Proux-Wera E."/>
            <person name="OhEigeartaigh S.S."/>
            <person name="Byrne K.P."/>
            <person name="Wolfe K.H."/>
        </authorList>
    </citation>
    <scope>NUCLEOTIDE SEQUENCE [LARGE SCALE GENOMIC DNA]</scope>
    <source>
        <strain evidence="4">ATCC MYA-139 / BCRC 22969 / CBS 8797 / CCRC 22969 / KCTC 17520 / NBRC 10181 / NCYC 3082</strain>
    </source>
</reference>
<dbReference type="GO" id="GO:0000324">
    <property type="term" value="C:fungal-type vacuole"/>
    <property type="evidence" value="ECO:0007669"/>
    <property type="project" value="TreeGrafter"/>
</dbReference>
<dbReference type="AlphaFoldDB" id="J7RS41"/>
<feature type="compositionally biased region" description="Low complexity" evidence="1">
    <location>
        <begin position="136"/>
        <end position="165"/>
    </location>
</feature>
<proteinExistence type="predicted"/>
<feature type="compositionally biased region" description="Low complexity" evidence="1">
    <location>
        <begin position="221"/>
        <end position="230"/>
    </location>
</feature>
<gene>
    <name evidence="3" type="primary">KNAG0L00920</name>
    <name evidence="3" type="ordered locus">KNAG_0L00920</name>
</gene>
<evidence type="ECO:0000256" key="1">
    <source>
        <dbReference type="SAM" id="MobiDB-lite"/>
    </source>
</evidence>
<keyword evidence="2" id="KW-0732">Signal</keyword>
<name>J7RS41_HUIN7</name>
<dbReference type="STRING" id="1071383.J7RS41"/>
<feature type="region of interest" description="Disordered" evidence="1">
    <location>
        <begin position="130"/>
        <end position="230"/>
    </location>
</feature>
<feature type="compositionally biased region" description="Low complexity" evidence="1">
    <location>
        <begin position="190"/>
        <end position="209"/>
    </location>
</feature>
<sequence>MNTKYTALLVSLAAVASAQTQEEITQLNVILNDVRDNLSEYMALLNDPSSGFSVASMPQGVLQIGGALATATNSAFTSMYSDVDFAGLSSFLPRLPRYSSRLEPALRAADAPLGGSASNSTVSALNSTSIAADNGSNSSAPVSSVSASRNSTASSVSITSRTAAAEGNSTVAGGAAGRASETESERSSSRRSSSRTSSASARTTARAGETNGTANVSNETSSRSSSRSSRAGANVAKAATGISAGALAAAVAMLL</sequence>
<organism evidence="3 4">
    <name type="scientific">Huiozyma naganishii (strain ATCC MYA-139 / BCRC 22969 / CBS 8797 / KCTC 17520 / NBRC 10181 / NCYC 3082 / Yp74L-3)</name>
    <name type="common">Yeast</name>
    <name type="synonym">Kazachstania naganishii</name>
    <dbReference type="NCBI Taxonomy" id="1071383"/>
    <lineage>
        <taxon>Eukaryota</taxon>
        <taxon>Fungi</taxon>
        <taxon>Dikarya</taxon>
        <taxon>Ascomycota</taxon>
        <taxon>Saccharomycotina</taxon>
        <taxon>Saccharomycetes</taxon>
        <taxon>Saccharomycetales</taxon>
        <taxon>Saccharomycetaceae</taxon>
        <taxon>Huiozyma</taxon>
    </lineage>
</organism>
<reference evidence="3 4" key="1">
    <citation type="journal article" date="2011" name="Proc. Natl. Acad. Sci. U.S.A.">
        <title>Evolutionary erosion of yeast sex chromosomes by mating-type switching accidents.</title>
        <authorList>
            <person name="Gordon J.L."/>
            <person name="Armisen D."/>
            <person name="Proux-Wera E."/>
            <person name="Oheigeartaigh S.S."/>
            <person name="Byrne K.P."/>
            <person name="Wolfe K.H."/>
        </authorList>
    </citation>
    <scope>NUCLEOTIDE SEQUENCE [LARGE SCALE GENOMIC DNA]</scope>
    <source>
        <strain evidence="4">ATCC MYA-139 / BCRC 22969 / CBS 8797 / CCRC 22969 / KCTC 17520 / NBRC 10181 / NCYC 3082</strain>
    </source>
</reference>
<evidence type="ECO:0000256" key="2">
    <source>
        <dbReference type="SAM" id="SignalP"/>
    </source>
</evidence>